<keyword evidence="9" id="KW-0239">DNA-directed DNA polymerase</keyword>
<dbReference type="InterPro" id="IPR039537">
    <property type="entry name" value="Retrotran_Ty1/copia-like"/>
</dbReference>
<dbReference type="Proteomes" id="UP000765509">
    <property type="component" value="Unassembled WGS sequence"/>
</dbReference>
<dbReference type="EMBL" id="AVOT02010630">
    <property type="protein sequence ID" value="MBW0490540.1"/>
    <property type="molecule type" value="Genomic_DNA"/>
</dbReference>
<evidence type="ECO:0000313" key="11">
    <source>
        <dbReference type="EMBL" id="MBW0490540.1"/>
    </source>
</evidence>
<evidence type="ECO:0000313" key="12">
    <source>
        <dbReference type="Proteomes" id="UP000765509"/>
    </source>
</evidence>
<keyword evidence="2" id="KW-0540">Nuclease</keyword>
<dbReference type="GO" id="GO:0003964">
    <property type="term" value="F:RNA-directed DNA polymerase activity"/>
    <property type="evidence" value="ECO:0007669"/>
    <property type="project" value="UniProtKB-KW"/>
</dbReference>
<keyword evidence="9" id="KW-0808">Transferase</keyword>
<reference evidence="11" key="1">
    <citation type="submission" date="2021-03" db="EMBL/GenBank/DDBJ databases">
        <title>Draft genome sequence of rust myrtle Austropuccinia psidii MF-1, a brazilian biotype.</title>
        <authorList>
            <person name="Quecine M.C."/>
            <person name="Pachon D.M.R."/>
            <person name="Bonatelli M.L."/>
            <person name="Correr F.H."/>
            <person name="Franceschini L.M."/>
            <person name="Leite T.F."/>
            <person name="Margarido G.R.A."/>
            <person name="Almeida C.A."/>
            <person name="Ferrarezi J.A."/>
            <person name="Labate C.A."/>
        </authorList>
    </citation>
    <scope>NUCLEOTIDE SEQUENCE</scope>
    <source>
        <strain evidence="11">MF-1</strain>
    </source>
</reference>
<dbReference type="AlphaFoldDB" id="A0A9Q3H617"/>
<dbReference type="InterPro" id="IPR012337">
    <property type="entry name" value="RNaseH-like_sf"/>
</dbReference>
<dbReference type="GO" id="GO:0003676">
    <property type="term" value="F:nucleic acid binding"/>
    <property type="evidence" value="ECO:0007669"/>
    <property type="project" value="InterPro"/>
</dbReference>
<keyword evidence="3" id="KW-0479">Metal-binding</keyword>
<dbReference type="GO" id="GO:0003887">
    <property type="term" value="F:DNA-directed DNA polymerase activity"/>
    <property type="evidence" value="ECO:0007669"/>
    <property type="project" value="UniProtKB-KW"/>
</dbReference>
<dbReference type="OrthoDB" id="7691805at2759"/>
<evidence type="ECO:0000256" key="2">
    <source>
        <dbReference type="ARBA" id="ARBA00022722"/>
    </source>
</evidence>
<keyword evidence="1" id="KW-0548">Nucleotidyltransferase</keyword>
<comment type="caution">
    <text evidence="11">The sequence shown here is derived from an EMBL/GenBank/DDBJ whole genome shotgun (WGS) entry which is preliminary data.</text>
</comment>
<evidence type="ECO:0000256" key="8">
    <source>
        <dbReference type="ARBA" id="ARBA00022918"/>
    </source>
</evidence>
<dbReference type="PANTHER" id="PTHR42648:SF11">
    <property type="entry name" value="TRANSPOSON TY4-P GAG-POL POLYPROTEIN"/>
    <property type="match status" value="1"/>
</dbReference>
<keyword evidence="12" id="KW-1185">Reference proteome</keyword>
<evidence type="ECO:0000256" key="10">
    <source>
        <dbReference type="ARBA" id="ARBA00023172"/>
    </source>
</evidence>
<dbReference type="PANTHER" id="PTHR42648">
    <property type="entry name" value="TRANSPOSASE, PUTATIVE-RELATED"/>
    <property type="match status" value="1"/>
</dbReference>
<proteinExistence type="predicted"/>
<evidence type="ECO:0000256" key="4">
    <source>
        <dbReference type="ARBA" id="ARBA00022759"/>
    </source>
</evidence>
<dbReference type="GO" id="GO:0004519">
    <property type="term" value="F:endonuclease activity"/>
    <property type="evidence" value="ECO:0007669"/>
    <property type="project" value="UniProtKB-KW"/>
</dbReference>
<dbReference type="Gene3D" id="3.30.420.10">
    <property type="entry name" value="Ribonuclease H-like superfamily/Ribonuclease H"/>
    <property type="match status" value="1"/>
</dbReference>
<dbReference type="SUPFAM" id="SSF53098">
    <property type="entry name" value="Ribonuclease H-like"/>
    <property type="match status" value="1"/>
</dbReference>
<keyword evidence="6" id="KW-0460">Magnesium</keyword>
<sequence>MLITLSKKASNPKCFEVLNTKGNLILNGFYKSGNFFIFQEKPNAYNITLPSTKIITLHQAYGHPSINYFEKMSHNPNPNITPFNCTTCDISKMTKTFPIPRRKIEALHLDVCGPISPKSISRKKNFLRIVDVFSHYVWIYFLKTK</sequence>
<evidence type="ECO:0000256" key="3">
    <source>
        <dbReference type="ARBA" id="ARBA00022723"/>
    </source>
</evidence>
<accession>A0A9Q3H617</accession>
<evidence type="ECO:0008006" key="13">
    <source>
        <dbReference type="Google" id="ProtNLM"/>
    </source>
</evidence>
<dbReference type="GO" id="GO:0046872">
    <property type="term" value="F:metal ion binding"/>
    <property type="evidence" value="ECO:0007669"/>
    <property type="project" value="UniProtKB-KW"/>
</dbReference>
<keyword evidence="4" id="KW-0255">Endonuclease</keyword>
<keyword evidence="8" id="KW-0695">RNA-directed DNA polymerase</keyword>
<evidence type="ECO:0000256" key="9">
    <source>
        <dbReference type="ARBA" id="ARBA00022932"/>
    </source>
</evidence>
<dbReference type="GO" id="GO:0015074">
    <property type="term" value="P:DNA integration"/>
    <property type="evidence" value="ECO:0007669"/>
    <property type="project" value="UniProtKB-KW"/>
</dbReference>
<name>A0A9Q3H617_9BASI</name>
<evidence type="ECO:0000256" key="7">
    <source>
        <dbReference type="ARBA" id="ARBA00022908"/>
    </source>
</evidence>
<protein>
    <recommendedName>
        <fullName evidence="13">GAG-pre-integrase domain-containing protein</fullName>
    </recommendedName>
</protein>
<keyword evidence="7" id="KW-0229">DNA integration</keyword>
<evidence type="ECO:0000256" key="5">
    <source>
        <dbReference type="ARBA" id="ARBA00022801"/>
    </source>
</evidence>
<evidence type="ECO:0000256" key="6">
    <source>
        <dbReference type="ARBA" id="ARBA00022842"/>
    </source>
</evidence>
<dbReference type="GO" id="GO:0006310">
    <property type="term" value="P:DNA recombination"/>
    <property type="evidence" value="ECO:0007669"/>
    <property type="project" value="UniProtKB-KW"/>
</dbReference>
<gene>
    <name evidence="11" type="ORF">O181_030255</name>
</gene>
<organism evidence="11 12">
    <name type="scientific">Austropuccinia psidii MF-1</name>
    <dbReference type="NCBI Taxonomy" id="1389203"/>
    <lineage>
        <taxon>Eukaryota</taxon>
        <taxon>Fungi</taxon>
        <taxon>Dikarya</taxon>
        <taxon>Basidiomycota</taxon>
        <taxon>Pucciniomycotina</taxon>
        <taxon>Pucciniomycetes</taxon>
        <taxon>Pucciniales</taxon>
        <taxon>Sphaerophragmiaceae</taxon>
        <taxon>Austropuccinia</taxon>
    </lineage>
</organism>
<dbReference type="InterPro" id="IPR036397">
    <property type="entry name" value="RNaseH_sf"/>
</dbReference>
<keyword evidence="5" id="KW-0378">Hydrolase</keyword>
<keyword evidence="10" id="KW-0233">DNA recombination</keyword>
<evidence type="ECO:0000256" key="1">
    <source>
        <dbReference type="ARBA" id="ARBA00022695"/>
    </source>
</evidence>
<dbReference type="GO" id="GO:0016787">
    <property type="term" value="F:hydrolase activity"/>
    <property type="evidence" value="ECO:0007669"/>
    <property type="project" value="UniProtKB-KW"/>
</dbReference>